<dbReference type="EMBL" id="JAVDYE010000001">
    <property type="protein sequence ID" value="MDR7380549.1"/>
    <property type="molecule type" value="Genomic_DNA"/>
</dbReference>
<reference evidence="2 3" key="1">
    <citation type="submission" date="2023-07" db="EMBL/GenBank/DDBJ databases">
        <title>Sequencing the genomes of 1000 actinobacteria strains.</title>
        <authorList>
            <person name="Klenk H.-P."/>
        </authorList>
    </citation>
    <scope>NUCLEOTIDE SEQUENCE [LARGE SCALE GENOMIC DNA]</scope>
    <source>
        <strain evidence="2 3">DSM 45554</strain>
    </source>
</reference>
<sequence length="204" mass="22450">MSSQPSNQPSPPPSPQPGVPDADGSAVPRTDPPLAADEVTMLRSFIDFYRATIRRQCEGLTVEQLRTPLPPSTMTLAGMLKHLAYVEDVWFNIRLAGNEPARPWDTVDWAADADWDWHSALEETPEQLTALFDGAVAASERILDEVLAETPPDGADALDRTTVRPGRSGYISLRWILVHMVEEYARHAGHADLLREALDGATDL</sequence>
<dbReference type="RefSeq" id="WP_310242898.1">
    <property type="nucleotide sequence ID" value="NZ_JAJQQP010000002.1"/>
</dbReference>
<evidence type="ECO:0000313" key="3">
    <source>
        <dbReference type="Proteomes" id="UP001183585"/>
    </source>
</evidence>
<feature type="region of interest" description="Disordered" evidence="1">
    <location>
        <begin position="1"/>
        <end position="34"/>
    </location>
</feature>
<dbReference type="SUPFAM" id="SSF109854">
    <property type="entry name" value="DinB/YfiT-like putative metalloenzymes"/>
    <property type="match status" value="1"/>
</dbReference>
<dbReference type="InterPro" id="IPR034660">
    <property type="entry name" value="DinB/YfiT-like"/>
</dbReference>
<organism evidence="2 3">
    <name type="scientific">Promicromonospora iranensis</name>
    <dbReference type="NCBI Taxonomy" id="1105144"/>
    <lineage>
        <taxon>Bacteria</taxon>
        <taxon>Bacillati</taxon>
        <taxon>Actinomycetota</taxon>
        <taxon>Actinomycetes</taxon>
        <taxon>Micrococcales</taxon>
        <taxon>Promicromonosporaceae</taxon>
        <taxon>Promicromonospora</taxon>
    </lineage>
</organism>
<dbReference type="Pfam" id="PF04978">
    <property type="entry name" value="MST"/>
    <property type="match status" value="1"/>
</dbReference>
<proteinExistence type="predicted"/>
<comment type="caution">
    <text evidence="2">The sequence shown here is derived from an EMBL/GenBank/DDBJ whole genome shotgun (WGS) entry which is preliminary data.</text>
</comment>
<dbReference type="Gene3D" id="1.20.120.450">
    <property type="entry name" value="dinb family like domain"/>
    <property type="match status" value="1"/>
</dbReference>
<accession>A0ABU2CGT5</accession>
<keyword evidence="3" id="KW-1185">Reference proteome</keyword>
<dbReference type="InterPro" id="IPR007061">
    <property type="entry name" value="MST-like"/>
</dbReference>
<evidence type="ECO:0000256" key="1">
    <source>
        <dbReference type="SAM" id="MobiDB-lite"/>
    </source>
</evidence>
<feature type="compositionally biased region" description="Pro residues" evidence="1">
    <location>
        <begin position="8"/>
        <end position="18"/>
    </location>
</feature>
<name>A0ABU2CGT5_9MICO</name>
<protein>
    <submittedName>
        <fullName evidence="2">Damage-inducible protein DinB</fullName>
    </submittedName>
</protein>
<dbReference type="Proteomes" id="UP001183585">
    <property type="component" value="Unassembled WGS sequence"/>
</dbReference>
<evidence type="ECO:0000313" key="2">
    <source>
        <dbReference type="EMBL" id="MDR7380549.1"/>
    </source>
</evidence>
<gene>
    <name evidence="2" type="ORF">J2S48_000064</name>
</gene>